<accession>A0A151X1G2</accession>
<protein>
    <submittedName>
        <fullName evidence="1">Uncharacterized protein</fullName>
    </submittedName>
</protein>
<proteinExistence type="predicted"/>
<reference evidence="1 2" key="1">
    <citation type="submission" date="2015-09" db="EMBL/GenBank/DDBJ databases">
        <title>Trachymyrmex zeteki WGS genome.</title>
        <authorList>
            <person name="Nygaard S."/>
            <person name="Hu H."/>
            <person name="Boomsma J."/>
            <person name="Zhang G."/>
        </authorList>
    </citation>
    <scope>NUCLEOTIDE SEQUENCE [LARGE SCALE GENOMIC DNA]</scope>
    <source>
        <strain evidence="1">Tzet28-1</strain>
        <tissue evidence="1">Whole body</tissue>
    </source>
</reference>
<evidence type="ECO:0000313" key="1">
    <source>
        <dbReference type="EMBL" id="KYQ54113.1"/>
    </source>
</evidence>
<organism evidence="1 2">
    <name type="scientific">Mycetomoellerius zeteki</name>
    <dbReference type="NCBI Taxonomy" id="64791"/>
    <lineage>
        <taxon>Eukaryota</taxon>
        <taxon>Metazoa</taxon>
        <taxon>Ecdysozoa</taxon>
        <taxon>Arthropoda</taxon>
        <taxon>Hexapoda</taxon>
        <taxon>Insecta</taxon>
        <taxon>Pterygota</taxon>
        <taxon>Neoptera</taxon>
        <taxon>Endopterygota</taxon>
        <taxon>Hymenoptera</taxon>
        <taxon>Apocrita</taxon>
        <taxon>Aculeata</taxon>
        <taxon>Formicoidea</taxon>
        <taxon>Formicidae</taxon>
        <taxon>Myrmicinae</taxon>
        <taxon>Mycetomoellerius</taxon>
    </lineage>
</organism>
<dbReference type="Proteomes" id="UP000075809">
    <property type="component" value="Unassembled WGS sequence"/>
</dbReference>
<dbReference type="AlphaFoldDB" id="A0A151X1G2"/>
<keyword evidence="2" id="KW-1185">Reference proteome</keyword>
<dbReference type="EMBL" id="KQ982588">
    <property type="protein sequence ID" value="KYQ54113.1"/>
    <property type="molecule type" value="Genomic_DNA"/>
</dbReference>
<evidence type="ECO:0000313" key="2">
    <source>
        <dbReference type="Proteomes" id="UP000075809"/>
    </source>
</evidence>
<gene>
    <name evidence="1" type="ORF">ALC60_06985</name>
</gene>
<name>A0A151X1G2_9HYME</name>
<sequence>MLFYFEKLACHSRRARRFAFCNVTRYPVPAAVPYVIRSLASRCNASRYSELCGLRRGRHVERIAICSADI</sequence>